<reference evidence="2" key="1">
    <citation type="submission" date="2021-02" db="EMBL/GenBank/DDBJ databases">
        <title>Rhodobacter shimadae sp. nov., an aerobic anoxygenic phototrophic bacterium isolated from a hot spring.</title>
        <authorList>
            <person name="Muramatsu S."/>
            <person name="Haruta S."/>
            <person name="Hirose S."/>
            <person name="Hanada S."/>
        </authorList>
    </citation>
    <scope>NUCLEOTIDE SEQUENCE</scope>
    <source>
        <strain evidence="2">N10</strain>
    </source>
</reference>
<feature type="domain" description="HPr kinase/phosphorylase C-terminal" evidence="1">
    <location>
        <begin position="1"/>
        <end position="73"/>
    </location>
</feature>
<dbReference type="GO" id="GO:0005524">
    <property type="term" value="F:ATP binding"/>
    <property type="evidence" value="ECO:0007669"/>
    <property type="project" value="InterPro"/>
</dbReference>
<dbReference type="InterPro" id="IPR027417">
    <property type="entry name" value="P-loop_NTPase"/>
</dbReference>
<organism evidence="2 3">
    <name type="scientific">Neotabrizicola shimadae</name>
    <dbReference type="NCBI Taxonomy" id="2807096"/>
    <lineage>
        <taxon>Bacteria</taxon>
        <taxon>Pseudomonadati</taxon>
        <taxon>Pseudomonadota</taxon>
        <taxon>Alphaproteobacteria</taxon>
        <taxon>Rhodobacterales</taxon>
        <taxon>Paracoccaceae</taxon>
        <taxon>Neotabrizicola</taxon>
    </lineage>
</organism>
<name>A0A8G0ZXG9_9RHOB</name>
<protein>
    <submittedName>
        <fullName evidence="2">HPr kinase/phosphatase C-terminal domain-containing protein</fullName>
    </submittedName>
</protein>
<dbReference type="InterPro" id="IPR011104">
    <property type="entry name" value="Hpr_kin/Pase_C"/>
</dbReference>
<dbReference type="SUPFAM" id="SSF53795">
    <property type="entry name" value="PEP carboxykinase-like"/>
    <property type="match status" value="1"/>
</dbReference>
<dbReference type="AlphaFoldDB" id="A0A8G0ZXG9"/>
<dbReference type="EMBL" id="CP069370">
    <property type="protein sequence ID" value="QYZ72033.1"/>
    <property type="molecule type" value="Genomic_DNA"/>
</dbReference>
<dbReference type="GO" id="GO:0006109">
    <property type="term" value="P:regulation of carbohydrate metabolic process"/>
    <property type="evidence" value="ECO:0007669"/>
    <property type="project" value="InterPro"/>
</dbReference>
<keyword evidence="2" id="KW-0418">Kinase</keyword>
<accession>A0A8G0ZXG9</accession>
<evidence type="ECO:0000313" key="2">
    <source>
        <dbReference type="EMBL" id="QYZ72033.1"/>
    </source>
</evidence>
<dbReference type="KEGG" id="nsm:JO391_18620"/>
<proteinExistence type="predicted"/>
<sequence>MHASCIAIEGRGLLILGPSGAGKSSLALRLMALGARLVADDRCVIQPRDGNLIASSPPALSGLIEARGIGILRADPLAEAPLVLAVDLGQAETERLPPRRHLAVHGIALDLALGPLSDHLVVSLLQHLRCGRQA</sequence>
<dbReference type="CDD" id="cd01918">
    <property type="entry name" value="HprK_C"/>
    <property type="match status" value="1"/>
</dbReference>
<dbReference type="GO" id="GO:0000155">
    <property type="term" value="F:phosphorelay sensor kinase activity"/>
    <property type="evidence" value="ECO:0007669"/>
    <property type="project" value="InterPro"/>
</dbReference>
<keyword evidence="3" id="KW-1185">Reference proteome</keyword>
<dbReference type="Pfam" id="PF07475">
    <property type="entry name" value="Hpr_kinase_C"/>
    <property type="match status" value="1"/>
</dbReference>
<gene>
    <name evidence="2" type="ORF">JO391_18620</name>
</gene>
<dbReference type="Gene3D" id="3.40.50.300">
    <property type="entry name" value="P-loop containing nucleotide triphosphate hydrolases"/>
    <property type="match status" value="1"/>
</dbReference>
<dbReference type="Proteomes" id="UP000826300">
    <property type="component" value="Chromosome"/>
</dbReference>
<evidence type="ECO:0000259" key="1">
    <source>
        <dbReference type="Pfam" id="PF07475"/>
    </source>
</evidence>
<evidence type="ECO:0000313" key="3">
    <source>
        <dbReference type="Proteomes" id="UP000826300"/>
    </source>
</evidence>
<keyword evidence="2" id="KW-0808">Transferase</keyword>